<reference evidence="2" key="1">
    <citation type="submission" date="2020-10" db="EMBL/GenBank/DDBJ databases">
        <title>Genome Sequence of Monilinia vaccinii-corymbosi Sheds Light on Mummy Berry Disease Infection of Blueberry and Mating Type.</title>
        <authorList>
            <person name="Yow A.G."/>
            <person name="Zhang Y."/>
            <person name="Bansal K."/>
            <person name="Eacker S.M."/>
            <person name="Sullivan S."/>
            <person name="Liachko I."/>
            <person name="Cubeta M.A."/>
            <person name="Rollins J.A."/>
            <person name="Ashrafi H."/>
        </authorList>
    </citation>
    <scope>NUCLEOTIDE SEQUENCE</scope>
    <source>
        <strain evidence="2">RL-1</strain>
    </source>
</reference>
<organism evidence="2 3">
    <name type="scientific">Monilinia vaccinii-corymbosi</name>
    <dbReference type="NCBI Taxonomy" id="61207"/>
    <lineage>
        <taxon>Eukaryota</taxon>
        <taxon>Fungi</taxon>
        <taxon>Dikarya</taxon>
        <taxon>Ascomycota</taxon>
        <taxon>Pezizomycotina</taxon>
        <taxon>Leotiomycetes</taxon>
        <taxon>Helotiales</taxon>
        <taxon>Sclerotiniaceae</taxon>
        <taxon>Monilinia</taxon>
    </lineage>
</organism>
<dbReference type="AlphaFoldDB" id="A0A8A3P192"/>
<protein>
    <submittedName>
        <fullName evidence="2">Uncharacterized protein</fullName>
    </submittedName>
</protein>
<feature type="region of interest" description="Disordered" evidence="1">
    <location>
        <begin position="271"/>
        <end position="335"/>
    </location>
</feature>
<gene>
    <name evidence="2" type="ORF">DSL72_000300</name>
</gene>
<evidence type="ECO:0000313" key="2">
    <source>
        <dbReference type="EMBL" id="QSZ30742.1"/>
    </source>
</evidence>
<feature type="compositionally biased region" description="Acidic residues" evidence="1">
    <location>
        <begin position="232"/>
        <end position="247"/>
    </location>
</feature>
<dbReference type="OrthoDB" id="3526298at2759"/>
<dbReference type="Proteomes" id="UP000672032">
    <property type="component" value="Chromosome 2"/>
</dbReference>
<sequence length="335" mass="37678">MSTILYPPVPAPTLDQELLGQVGARVHPSQYKTLDFPPAFQSIYGRPTIAYRAWARLWGAPSSHILEAVARTYPCASSNFLGFAGYAERFVEFCLEVDSCCGGRGRRRDGGDGAAEGVTLVVGRLEMEGAWVKLLLGLFDEMRGAREKMRAFVGMRGARGEGRLLMTIGEVEGEMREVLREAVAQRFGPEAEEYWARKWKTHGYKCPALDVKPVTDWSVEAPFQKSLLNPEDINDNDYDENDDENENENSSHGESNNDLAVAIAMEGIETTQEPMPHSTQEEEMQEMRSEDSDAMLDAKLNMKKQKQKQEDKLSRETLKQEVRFQESNGMGCMEF</sequence>
<feature type="compositionally biased region" description="Basic and acidic residues" evidence="1">
    <location>
        <begin position="307"/>
        <end position="324"/>
    </location>
</feature>
<evidence type="ECO:0000313" key="3">
    <source>
        <dbReference type="Proteomes" id="UP000672032"/>
    </source>
</evidence>
<dbReference type="EMBL" id="CP063406">
    <property type="protein sequence ID" value="QSZ30742.1"/>
    <property type="molecule type" value="Genomic_DNA"/>
</dbReference>
<evidence type="ECO:0000256" key="1">
    <source>
        <dbReference type="SAM" id="MobiDB-lite"/>
    </source>
</evidence>
<feature type="region of interest" description="Disordered" evidence="1">
    <location>
        <begin position="226"/>
        <end position="256"/>
    </location>
</feature>
<name>A0A8A3P192_9HELO</name>
<keyword evidence="3" id="KW-1185">Reference proteome</keyword>
<proteinExistence type="predicted"/>
<accession>A0A8A3P192</accession>